<dbReference type="PANTHER" id="PTHR13800:SF12">
    <property type="entry name" value="TRANSIENT RECEPTOR POTENTIAL CATION CHANNEL SUBFAMILY M MEMBER-LIKE 2"/>
    <property type="match status" value="1"/>
</dbReference>
<feature type="transmembrane region" description="Helical" evidence="10">
    <location>
        <begin position="959"/>
        <end position="981"/>
    </location>
</feature>
<evidence type="ECO:0000256" key="8">
    <source>
        <dbReference type="SAM" id="Coils"/>
    </source>
</evidence>
<dbReference type="GO" id="GO:0005886">
    <property type="term" value="C:plasma membrane"/>
    <property type="evidence" value="ECO:0007669"/>
    <property type="project" value="TreeGrafter"/>
</dbReference>
<keyword evidence="8" id="KW-0175">Coiled coil</keyword>
<evidence type="ECO:0000256" key="7">
    <source>
        <dbReference type="ARBA" id="ARBA00023303"/>
    </source>
</evidence>
<protein>
    <recommendedName>
        <fullName evidence="16">Transient receptor potential cation channel subfamily M member 3</fullName>
    </recommendedName>
</protein>
<keyword evidence="2" id="KW-0813">Transport</keyword>
<evidence type="ECO:0000256" key="4">
    <source>
        <dbReference type="ARBA" id="ARBA00022989"/>
    </source>
</evidence>
<evidence type="ECO:0000256" key="6">
    <source>
        <dbReference type="ARBA" id="ARBA00023136"/>
    </source>
</evidence>
<dbReference type="InterPro" id="IPR005821">
    <property type="entry name" value="Ion_trans_dom"/>
</dbReference>
<evidence type="ECO:0000259" key="12">
    <source>
        <dbReference type="Pfam" id="PF18139"/>
    </source>
</evidence>
<dbReference type="GO" id="GO:0099604">
    <property type="term" value="F:ligand-gated calcium channel activity"/>
    <property type="evidence" value="ECO:0007669"/>
    <property type="project" value="TreeGrafter"/>
</dbReference>
<evidence type="ECO:0000256" key="10">
    <source>
        <dbReference type="SAM" id="Phobius"/>
    </source>
</evidence>
<dbReference type="InterPro" id="IPR050927">
    <property type="entry name" value="TRPM"/>
</dbReference>
<dbReference type="Pfam" id="PF25508">
    <property type="entry name" value="TRPM2"/>
    <property type="match status" value="1"/>
</dbReference>
<feature type="compositionally biased region" description="Basic residues" evidence="9">
    <location>
        <begin position="144"/>
        <end position="153"/>
    </location>
</feature>
<organism evidence="14 15">
    <name type="scientific">Magallana gigas</name>
    <name type="common">Pacific oyster</name>
    <name type="synonym">Crassostrea gigas</name>
    <dbReference type="NCBI Taxonomy" id="29159"/>
    <lineage>
        <taxon>Eukaryota</taxon>
        <taxon>Metazoa</taxon>
        <taxon>Spiralia</taxon>
        <taxon>Lophotrochozoa</taxon>
        <taxon>Mollusca</taxon>
        <taxon>Bivalvia</taxon>
        <taxon>Autobranchia</taxon>
        <taxon>Pteriomorphia</taxon>
        <taxon>Ostreida</taxon>
        <taxon>Ostreoidea</taxon>
        <taxon>Ostreidae</taxon>
        <taxon>Magallana</taxon>
    </lineage>
</organism>
<keyword evidence="3 10" id="KW-0812">Transmembrane</keyword>
<feature type="transmembrane region" description="Helical" evidence="10">
    <location>
        <begin position="1219"/>
        <end position="1239"/>
    </location>
</feature>
<evidence type="ECO:0000313" key="14">
    <source>
        <dbReference type="EnsemblMetazoa" id="G2398.2:cds"/>
    </source>
</evidence>
<evidence type="ECO:0000259" key="11">
    <source>
        <dbReference type="Pfam" id="PF00520"/>
    </source>
</evidence>
<feature type="transmembrane region" description="Helical" evidence="10">
    <location>
        <begin position="1304"/>
        <end position="1326"/>
    </location>
</feature>
<evidence type="ECO:0000256" key="3">
    <source>
        <dbReference type="ARBA" id="ARBA00022692"/>
    </source>
</evidence>
<name>A0A8W8KHZ9_MAGGI</name>
<dbReference type="Pfam" id="PF18139">
    <property type="entry name" value="LSDAT_euk"/>
    <property type="match status" value="1"/>
</dbReference>
<keyword evidence="15" id="KW-1185">Reference proteome</keyword>
<sequence>MSDPPHRSSHQTHDDPMGSPRRTWTEEDESQRNQKDSDEELTPVKKLRYKDTAELREVTSGKPPMGLDREYSDVYLESNLRTPRYGTQASYSDMIESLHEQDPFHGDYRPSGKTKKSKSKKHKKDKDKSQEGSSFAVSDPLSRSSKRHSKKGKRSEVNDSTGTYTIQGVSNKSFSDAGPAVDSASVKSNGTYTLKDEDKDCVDGMRLSKKGPVGFSKKRTTRRSTLKFGASRINQRSLRDFVIKNKIMIRIPLKEDELESSLRKHHIHLHKPTKQVWHYHTHTKQEPSDSFGLINFKGFGSEIDASPYLRCAPDTKADIVWDMMINQWHLEPPQLIISVTGGAQRFDLKRKMQETFKRGLMNAATSTCAWIITGGTRTGVMEFVGDAVKDHIITSGRKNDVVVLGVATWGCVANRQALDGEEGQKNGLFPAVYSKTDVMEAQLACSRNVPLDENHSHFILIDDGSENKFGGEIEFRTSLEKYISEQSVDPDDKESYLCSNNNDDKTLTIPVISIIVEGGINSMKTVWQSVMRGIPVLVLQSSGRAADFIAHGYNITANKLNEEKSYFPKTFNDEMEMLANRVFEWKEKDLPRKPALVANCLKQLREALERREMLTVFDLNDNETKEFDRAILYALLKANRSNTNAQLSLALAWDRSDIAKNEIFTTSNKTNYQELKLDDAMMTALIQDRLEFVKLFLENGIDLSQFLDIRNLWNLYSNCFNDKTDGSAQLLMNRINYLKQTWGAYLCCQKVEDTGVEPDLLNYIGKVIVHLLGDEAMNMYLGNEFDVVGEEVVFGYIPRSEEPCHDYLGKGKKLSKKKSKVLWRGNLKNPAKHLFIWAVLMNRMSLAKLFWRIGSDHIGAALFASCLLQNLSKVADDEEEIELSLTLEQNSSEFEKLASEILSICCLQNRYLSHQLLVRELSEFGNTTLFCLADENNLMDFMGQTCCQTKLNAIWKGHMALYTSSIKIVASILIPFLIPAVKFVDKKAIRDGYDDLAPLHSTEEDLKMEQDDLSVCKDSPEKLTSSNGKVAPIQDSKKKILTKKFKTVTLFGGGHDESGGLNLFRAIFFFYTAPVTKFTTAMFANIVFLGMFSFFVLTDLHPIGENGAPSLVEIFSWIYTITSAIEEIRQVLTRDQRSVWYKIRSWYGSVWNRFDFLMYLFFFTSVILRLSLYGEDFIWARMLYSLTLGMYFIRFMHFFYAEKNIGPKVIMISRMLTDLMFFLLILLVFILSFGVAYQANLYPNAPQQWTVLKDVLYHPYWQMYGELFLENKEGNDPSEEAGTCTNNETLWRSGEMDRCPEKNAMVVLLMVTYMLLTNILLVNLLIAMFSDTFQKVQDNSEKVWRFHRFSLVYEYYERPALFPPLIILNHMYRAIRWLIVRCSKCCNDGIHTRNSFKLKLSEKDLNRLSLFERGAMEEYMHSVFSLENDKIDKKIQTTSERLDRIIQELDNIKDNVMVKERSFGMEAPNTARSTSISNIDTEVYSSRKTHSQLEVEMDQLSNFVRENMLALNSSVLRLEKLVVASTRQQKQQQTLDITHVQSEI</sequence>
<feature type="compositionally biased region" description="Polar residues" evidence="9">
    <location>
        <begin position="80"/>
        <end position="91"/>
    </location>
</feature>
<feature type="domain" description="Ion transport" evidence="11">
    <location>
        <begin position="1081"/>
        <end position="1340"/>
    </location>
</feature>
<evidence type="ECO:0000256" key="2">
    <source>
        <dbReference type="ARBA" id="ARBA00022448"/>
    </source>
</evidence>
<feature type="compositionally biased region" description="Polar residues" evidence="9">
    <location>
        <begin position="158"/>
        <end position="174"/>
    </location>
</feature>
<feature type="coiled-coil region" evidence="8">
    <location>
        <begin position="1428"/>
        <end position="1462"/>
    </location>
</feature>
<dbReference type="PANTHER" id="PTHR13800">
    <property type="entry name" value="TRANSIENT RECEPTOR POTENTIAL CATION CHANNEL, SUBFAMILY M, MEMBER 6"/>
    <property type="match status" value="1"/>
</dbReference>
<feature type="transmembrane region" description="Helical" evidence="10">
    <location>
        <begin position="1068"/>
        <end position="1094"/>
    </location>
</feature>
<reference evidence="14" key="1">
    <citation type="submission" date="2022-08" db="UniProtKB">
        <authorList>
            <consortium name="EnsemblMetazoa"/>
        </authorList>
    </citation>
    <scope>IDENTIFICATION</scope>
    <source>
        <strain evidence="14">05x7-T-G4-1.051#20</strain>
    </source>
</reference>
<keyword evidence="4 10" id="KW-1133">Transmembrane helix</keyword>
<feature type="domain" description="TRPM-like" evidence="13">
    <location>
        <begin position="662"/>
        <end position="944"/>
    </location>
</feature>
<feature type="transmembrane region" description="Helical" evidence="10">
    <location>
        <begin position="1153"/>
        <end position="1172"/>
    </location>
</feature>
<dbReference type="InterPro" id="IPR057366">
    <property type="entry name" value="TRPM-like"/>
</dbReference>
<feature type="domain" description="TRPM SLOG" evidence="12">
    <location>
        <begin position="307"/>
        <end position="590"/>
    </location>
</feature>
<evidence type="ECO:0000313" key="15">
    <source>
        <dbReference type="Proteomes" id="UP000005408"/>
    </source>
</evidence>
<proteinExistence type="predicted"/>
<feature type="region of interest" description="Disordered" evidence="9">
    <location>
        <begin position="1"/>
        <end position="48"/>
    </location>
</feature>
<dbReference type="Pfam" id="PF00520">
    <property type="entry name" value="Ion_trans"/>
    <property type="match status" value="1"/>
</dbReference>
<feature type="region of interest" description="Disordered" evidence="9">
    <location>
        <begin position="80"/>
        <end position="187"/>
    </location>
</feature>
<accession>A0A8W8KHZ9</accession>
<keyword evidence="6 10" id="KW-0472">Membrane</keyword>
<feature type="compositionally biased region" description="Basic and acidic residues" evidence="9">
    <location>
        <begin position="1"/>
        <end position="16"/>
    </location>
</feature>
<evidence type="ECO:0000259" key="13">
    <source>
        <dbReference type="Pfam" id="PF25508"/>
    </source>
</evidence>
<feature type="compositionally biased region" description="Basic residues" evidence="9">
    <location>
        <begin position="112"/>
        <end position="125"/>
    </location>
</feature>
<feature type="transmembrane region" description="Helical" evidence="10">
    <location>
        <begin position="1178"/>
        <end position="1199"/>
    </location>
</feature>
<dbReference type="EnsemblMetazoa" id="G2398.2">
    <property type="protein sequence ID" value="G2398.2:cds"/>
    <property type="gene ID" value="G2398"/>
</dbReference>
<evidence type="ECO:0000256" key="1">
    <source>
        <dbReference type="ARBA" id="ARBA00004141"/>
    </source>
</evidence>
<feature type="compositionally biased region" description="Basic and acidic residues" evidence="9">
    <location>
        <begin position="96"/>
        <end position="110"/>
    </location>
</feature>
<dbReference type="Proteomes" id="UP000005408">
    <property type="component" value="Unassembled WGS sequence"/>
</dbReference>
<keyword evidence="7" id="KW-0407">Ion channel</keyword>
<evidence type="ECO:0000256" key="5">
    <source>
        <dbReference type="ARBA" id="ARBA00023065"/>
    </source>
</evidence>
<evidence type="ECO:0000256" key="9">
    <source>
        <dbReference type="SAM" id="MobiDB-lite"/>
    </source>
</evidence>
<evidence type="ECO:0008006" key="16">
    <source>
        <dbReference type="Google" id="ProtNLM"/>
    </source>
</evidence>
<comment type="subcellular location">
    <subcellularLocation>
        <location evidence="1">Membrane</location>
        <topology evidence="1">Multi-pass membrane protein</topology>
    </subcellularLocation>
</comment>
<dbReference type="InterPro" id="IPR041491">
    <property type="entry name" value="TRPM_SLOG"/>
</dbReference>
<keyword evidence="5" id="KW-0406">Ion transport</keyword>